<protein>
    <submittedName>
        <fullName evidence="4">Uncharacterized protein</fullName>
    </submittedName>
</protein>
<dbReference type="AlphaFoldDB" id="A0A8S3QQW1"/>
<organism evidence="4 5">
    <name type="scientific">Mytilus edulis</name>
    <name type="common">Blue mussel</name>
    <dbReference type="NCBI Taxonomy" id="6550"/>
    <lineage>
        <taxon>Eukaryota</taxon>
        <taxon>Metazoa</taxon>
        <taxon>Spiralia</taxon>
        <taxon>Lophotrochozoa</taxon>
        <taxon>Mollusca</taxon>
        <taxon>Bivalvia</taxon>
        <taxon>Autobranchia</taxon>
        <taxon>Pteriomorphia</taxon>
        <taxon>Mytilida</taxon>
        <taxon>Mytiloidea</taxon>
        <taxon>Mytilidae</taxon>
        <taxon>Mytilinae</taxon>
        <taxon>Mytilus</taxon>
    </lineage>
</organism>
<proteinExistence type="predicted"/>
<keyword evidence="3" id="KW-0472">Membrane</keyword>
<sequence>MFNTYLNRKHSVIPKRVSWSIIKSIWLNITDKGCEHFRTRMMFLTSLSLLVITIFTGCKSIAFICFLGYIYFNLNSEMGKSKAEIQKAYRERKKQKEGEAYLKKERERVKGYYVPIEEKPQRKANERRKKVREWVRQHRLKKKNLTKTVANNLEQTKTVANNLEQCSEISSSSDVTSTVNIVTEQLIVKLPSLATKKRTRTRVNRANAKHRRTIADLTDKNELLNRKIRTVSKRYQRLINREKKTQTIIRNPTTSSSSRNSPSTSTSIALTPRKRTIQEIREEGLTPHKVPKKIQEKLLFANVITEEIGAAWKSNGLKGKHVLKKIVNGEIIKKYKMKKMLGIKSGIRRHHFKATVCSNKLLSFPLLRKRVESREILRGDVVTFLERDDNSRMMPGKNDKKKTETGHIQKRVLNDSMLFLHLKFKTESPKKISLATFCRLRPKHICLTKHLSRNKCLCQKHQNMALALKNMKTSGANVTINPDEFVRQLKDKPLPEILSEIRNENVRYEQWKKVEMADGKKRTKIVEREETRDSFISIVHTQVRDFQEHVSRVRLQYQALNNLKENLPCENVIVQMDFAENFSCTSADEVQSAYWNSSAVTLHPVVVYFKNEQKELEHKNYVFVSDDLGHNIGSVYTIIQKLLSEIKNHVNNLKVVHYWTDSPSSQYRNKTAFYIVSDHKNIFGVNAIWNYFETGHGKGPCDGIGGTSKRTADLAVRQGKITVQDAPEYFERVQKHHTSAKYIYYNSTECTDSRLEISEFNKHIIPLKGTMQVHCVVGVSKGIVKTTVTSCYCEECLIGNFHDYSESNILKGENAGRVVVPEKEANINQNEHVETAEVEADRIEILIAVDQFVAAIYDNAWHVGKITDIDETDKECQVNFLRPSQGRNTGNPLYKWPNPEDKIWLQVTDILCNIREPNKVGRSGRSFEIDPQDYRNACSLLQLRSNT</sequence>
<comment type="caution">
    <text evidence="4">The sequence shown here is derived from an EMBL/GenBank/DDBJ whole genome shotgun (WGS) entry which is preliminary data.</text>
</comment>
<feature type="transmembrane region" description="Helical" evidence="3">
    <location>
        <begin position="47"/>
        <end position="72"/>
    </location>
</feature>
<feature type="coiled-coil region" evidence="1">
    <location>
        <begin position="207"/>
        <end position="241"/>
    </location>
</feature>
<evidence type="ECO:0000256" key="1">
    <source>
        <dbReference type="SAM" id="Coils"/>
    </source>
</evidence>
<keyword evidence="5" id="KW-1185">Reference proteome</keyword>
<dbReference type="EMBL" id="CAJPWZ010000720">
    <property type="protein sequence ID" value="CAG2199307.1"/>
    <property type="molecule type" value="Genomic_DNA"/>
</dbReference>
<evidence type="ECO:0000256" key="2">
    <source>
        <dbReference type="SAM" id="MobiDB-lite"/>
    </source>
</evidence>
<name>A0A8S3QQW1_MYTED</name>
<dbReference type="PANTHER" id="PTHR46601">
    <property type="entry name" value="ULP_PROTEASE DOMAIN-CONTAINING PROTEIN"/>
    <property type="match status" value="1"/>
</dbReference>
<dbReference type="PANTHER" id="PTHR46601:SF1">
    <property type="entry name" value="ADF-H DOMAIN-CONTAINING PROTEIN"/>
    <property type="match status" value="1"/>
</dbReference>
<evidence type="ECO:0000313" key="5">
    <source>
        <dbReference type="Proteomes" id="UP000683360"/>
    </source>
</evidence>
<gene>
    <name evidence="4" type="ORF">MEDL_13997</name>
</gene>
<feature type="compositionally biased region" description="Low complexity" evidence="2">
    <location>
        <begin position="247"/>
        <end position="267"/>
    </location>
</feature>
<keyword evidence="3" id="KW-0812">Transmembrane</keyword>
<accession>A0A8S3QQW1</accession>
<keyword evidence="3" id="KW-1133">Transmembrane helix</keyword>
<evidence type="ECO:0000256" key="3">
    <source>
        <dbReference type="SAM" id="Phobius"/>
    </source>
</evidence>
<keyword evidence="1" id="KW-0175">Coiled coil</keyword>
<dbReference type="Proteomes" id="UP000683360">
    <property type="component" value="Unassembled WGS sequence"/>
</dbReference>
<evidence type="ECO:0000313" key="4">
    <source>
        <dbReference type="EMBL" id="CAG2199307.1"/>
    </source>
</evidence>
<feature type="region of interest" description="Disordered" evidence="2">
    <location>
        <begin position="243"/>
        <end position="270"/>
    </location>
</feature>
<dbReference type="OrthoDB" id="6078036at2759"/>
<reference evidence="4" key="1">
    <citation type="submission" date="2021-03" db="EMBL/GenBank/DDBJ databases">
        <authorList>
            <person name="Bekaert M."/>
        </authorList>
    </citation>
    <scope>NUCLEOTIDE SEQUENCE</scope>
</reference>